<evidence type="ECO:0000313" key="1">
    <source>
        <dbReference type="EMBL" id="AXG05346.1"/>
    </source>
</evidence>
<dbReference type="Proteomes" id="UP000253273">
    <property type="component" value="Chromosome"/>
</dbReference>
<reference evidence="2 3" key="1">
    <citation type="submission" date="2018-07" db="EMBL/GenBank/DDBJ databases">
        <title>Genome sequences of Haloplanus sp. CBA1112.</title>
        <authorList>
            <person name="Kim Y.B."/>
            <person name="Roh S.W."/>
        </authorList>
    </citation>
    <scope>NUCLEOTIDE SEQUENCE [LARGE SCALE GENOMIC DNA]</scope>
    <source>
        <strain evidence="2 3">CBA1112</strain>
    </source>
</reference>
<dbReference type="RefSeq" id="WP_114584496.1">
    <property type="nucleotide sequence ID" value="NZ_CP031148.1"/>
</dbReference>
<dbReference type="EMBL" id="CP031148">
    <property type="protein sequence ID" value="AXG08702.1"/>
    <property type="molecule type" value="Genomic_DNA"/>
</dbReference>
<evidence type="ECO:0000313" key="4">
    <source>
        <dbReference type="Proteomes" id="UP000253273"/>
    </source>
</evidence>
<dbReference type="InterPro" id="IPR036388">
    <property type="entry name" value="WH-like_DNA-bd_sf"/>
</dbReference>
<dbReference type="KEGG" id="haq:DU484_01855"/>
<dbReference type="SUPFAM" id="SSF46785">
    <property type="entry name" value="Winged helix' DNA-binding domain"/>
    <property type="match status" value="1"/>
</dbReference>
<dbReference type="KEGG" id="haj:DU500_02265"/>
<dbReference type="Proteomes" id="UP000252985">
    <property type="component" value="Chromosome"/>
</dbReference>
<dbReference type="InterPro" id="IPR036390">
    <property type="entry name" value="WH_DNA-bd_sf"/>
</dbReference>
<evidence type="ECO:0000313" key="2">
    <source>
        <dbReference type="EMBL" id="AXG08702.1"/>
    </source>
</evidence>
<dbReference type="GeneID" id="37285683"/>
<reference evidence="1 4" key="2">
    <citation type="submission" date="2018-07" db="EMBL/GenBank/DDBJ databases">
        <title>Genome sequences of Haloplanus sp. CBA1113.</title>
        <authorList>
            <person name="Kim Y.B."/>
            <person name="Roh S.W."/>
        </authorList>
    </citation>
    <scope>NUCLEOTIDE SEQUENCE [LARGE SCALE GENOMIC DNA]</scope>
    <source>
        <strain evidence="1 4">CBA1113</strain>
    </source>
</reference>
<dbReference type="EMBL" id="CP031150">
    <property type="protein sequence ID" value="AXG05346.1"/>
    <property type="molecule type" value="Genomic_DNA"/>
</dbReference>
<organism evidence="2 3">
    <name type="scientific">Haloplanus rubicundus</name>
    <dbReference type="NCBI Taxonomy" id="1547898"/>
    <lineage>
        <taxon>Archaea</taxon>
        <taxon>Methanobacteriati</taxon>
        <taxon>Methanobacteriota</taxon>
        <taxon>Stenosarchaea group</taxon>
        <taxon>Halobacteria</taxon>
        <taxon>Halobacteriales</taxon>
        <taxon>Haloferacaceae</taxon>
        <taxon>Haloplanus</taxon>
    </lineage>
</organism>
<name>A0A345E930_9EURY</name>
<evidence type="ECO:0000313" key="3">
    <source>
        <dbReference type="Proteomes" id="UP000252985"/>
    </source>
</evidence>
<dbReference type="OrthoDB" id="182995at2157"/>
<accession>A0A345DZH4</accession>
<dbReference type="AlphaFoldDB" id="A0A345E930"/>
<dbReference type="Gene3D" id="1.10.10.10">
    <property type="entry name" value="Winged helix-like DNA-binding domain superfamily/Winged helix DNA-binding domain"/>
    <property type="match status" value="1"/>
</dbReference>
<proteinExistence type="predicted"/>
<accession>A0A345E930</accession>
<keyword evidence="4" id="KW-1185">Reference proteome</keyword>
<protein>
    <submittedName>
        <fullName evidence="2">TrmB family transcriptional regulator</fullName>
    </submittedName>
</protein>
<sequence>MSATTFDTTETDRIAIDVPEGLTAAESKLVYVFLAASDGATVEELNAALDISKISLFPVLRTLTERGVVARDGSAYVPSAS</sequence>
<gene>
    <name evidence="2" type="ORF">DU484_01855</name>
    <name evidence="1" type="ORF">DU500_02265</name>
</gene>